<name>A0A0D2P3W5_HYPSF</name>
<evidence type="ECO:0000313" key="2">
    <source>
        <dbReference type="EMBL" id="KJA25564.1"/>
    </source>
</evidence>
<feature type="region of interest" description="Disordered" evidence="1">
    <location>
        <begin position="1"/>
        <end position="56"/>
    </location>
</feature>
<dbReference type="Proteomes" id="UP000054270">
    <property type="component" value="Unassembled WGS sequence"/>
</dbReference>
<reference evidence="3" key="1">
    <citation type="submission" date="2014-04" db="EMBL/GenBank/DDBJ databases">
        <title>Evolutionary Origins and Diversification of the Mycorrhizal Mutualists.</title>
        <authorList>
            <consortium name="DOE Joint Genome Institute"/>
            <consortium name="Mycorrhizal Genomics Consortium"/>
            <person name="Kohler A."/>
            <person name="Kuo A."/>
            <person name="Nagy L.G."/>
            <person name="Floudas D."/>
            <person name="Copeland A."/>
            <person name="Barry K.W."/>
            <person name="Cichocki N."/>
            <person name="Veneault-Fourrey C."/>
            <person name="LaButti K."/>
            <person name="Lindquist E.A."/>
            <person name="Lipzen A."/>
            <person name="Lundell T."/>
            <person name="Morin E."/>
            <person name="Murat C."/>
            <person name="Riley R."/>
            <person name="Ohm R."/>
            <person name="Sun H."/>
            <person name="Tunlid A."/>
            <person name="Henrissat B."/>
            <person name="Grigoriev I.V."/>
            <person name="Hibbett D.S."/>
            <person name="Martin F."/>
        </authorList>
    </citation>
    <scope>NUCLEOTIDE SEQUENCE [LARGE SCALE GENOMIC DNA]</scope>
    <source>
        <strain evidence="3">FD-334 SS-4</strain>
    </source>
</reference>
<evidence type="ECO:0000313" key="3">
    <source>
        <dbReference type="Proteomes" id="UP000054270"/>
    </source>
</evidence>
<dbReference type="AlphaFoldDB" id="A0A0D2P3W5"/>
<sequence length="88" mass="8854">MATLNSRPRRKGPRAGASSASEVTSTTLSFHAASAHVSAQGRRAAAPVRSAGLGDGKRYAQGLGGIQVQIESLADSRGDGSADAESVC</sequence>
<proteinExistence type="predicted"/>
<accession>A0A0D2P3W5</accession>
<feature type="compositionally biased region" description="Polar residues" evidence="1">
    <location>
        <begin position="18"/>
        <end position="29"/>
    </location>
</feature>
<organism evidence="2 3">
    <name type="scientific">Hypholoma sublateritium (strain FD-334 SS-4)</name>
    <dbReference type="NCBI Taxonomy" id="945553"/>
    <lineage>
        <taxon>Eukaryota</taxon>
        <taxon>Fungi</taxon>
        <taxon>Dikarya</taxon>
        <taxon>Basidiomycota</taxon>
        <taxon>Agaricomycotina</taxon>
        <taxon>Agaricomycetes</taxon>
        <taxon>Agaricomycetidae</taxon>
        <taxon>Agaricales</taxon>
        <taxon>Agaricineae</taxon>
        <taxon>Strophariaceae</taxon>
        <taxon>Hypholoma</taxon>
    </lineage>
</organism>
<gene>
    <name evidence="2" type="ORF">HYPSUDRAFT_37590</name>
</gene>
<evidence type="ECO:0000256" key="1">
    <source>
        <dbReference type="SAM" id="MobiDB-lite"/>
    </source>
</evidence>
<keyword evidence="3" id="KW-1185">Reference proteome</keyword>
<dbReference type="EMBL" id="KN817531">
    <property type="protein sequence ID" value="KJA25564.1"/>
    <property type="molecule type" value="Genomic_DNA"/>
</dbReference>
<protein>
    <submittedName>
        <fullName evidence="2">Uncharacterized protein</fullName>
    </submittedName>
</protein>